<protein>
    <submittedName>
        <fullName evidence="1">Uncharacterized protein</fullName>
    </submittedName>
</protein>
<proteinExistence type="predicted"/>
<accession>A0A0C1UUH9</accession>
<gene>
    <name evidence="1" type="ORF">QQ91_023440</name>
</gene>
<reference evidence="1" key="2">
    <citation type="journal article" date="2015" name="Genome Announc.">
        <title>Draft Genome Sequence of Filamentous Marine Cyanobacterium Lyngbya confervoides Strain BDU141951.</title>
        <authorList>
            <person name="Chandrababunaidu M.M."/>
            <person name="Sen D."/>
            <person name="Tripathy S."/>
        </authorList>
    </citation>
    <scope>NUCLEOTIDE SEQUENCE</scope>
    <source>
        <strain evidence="1">BDU141951</strain>
    </source>
</reference>
<organism evidence="1">
    <name type="scientific">Lyngbya confervoides BDU141951</name>
    <dbReference type="NCBI Taxonomy" id="1574623"/>
    <lineage>
        <taxon>Bacteria</taxon>
        <taxon>Bacillati</taxon>
        <taxon>Cyanobacteriota</taxon>
        <taxon>Cyanophyceae</taxon>
        <taxon>Oscillatoriophycideae</taxon>
        <taxon>Oscillatoriales</taxon>
        <taxon>Microcoleaceae</taxon>
        <taxon>Lyngbya</taxon>
    </lineage>
</organism>
<sequence length="183" mass="20630">MVLNTALDAYQAFAQIEPSDRHHRLLGNLRTVLRRYVLPYYGIHAKGRSGQLEAALAQLPIPLLVNDANWFLQQLENPTSPDEQAAKLSQGAIATYRATLLQFLEWLYRQQPQPDSFQESSPESSAPTICSLNSRTCEDRSLRKGRDRGTKTHGLISSSQLWMALRRSVESGWKVRIVLQAIG</sequence>
<dbReference type="AlphaFoldDB" id="A0A0C1UUH9"/>
<reference evidence="1" key="3">
    <citation type="submission" date="2020-02" db="EMBL/GenBank/DDBJ databases">
        <authorList>
            <person name="Sarangi A.N."/>
            <person name="Ghosh S."/>
            <person name="Mukherjee M."/>
            <person name="Tripathy S."/>
        </authorList>
    </citation>
    <scope>NUCLEOTIDE SEQUENCE</scope>
    <source>
        <strain evidence="1">BDU141951</strain>
    </source>
</reference>
<name>A0A0C1UUH9_9CYAN</name>
<reference evidence="1" key="1">
    <citation type="submission" date="2014-11" db="EMBL/GenBank/DDBJ databases">
        <authorList>
            <person name="Malar M.C."/>
            <person name="Sen D."/>
            <person name="Tripathy S."/>
        </authorList>
    </citation>
    <scope>NUCLEOTIDE SEQUENCE</scope>
    <source>
        <strain evidence="1">BDU141951</strain>
    </source>
</reference>
<comment type="caution">
    <text evidence="1">The sequence shown here is derived from an EMBL/GenBank/DDBJ whole genome shotgun (WGS) entry which is preliminary data.</text>
</comment>
<evidence type="ECO:0000313" key="1">
    <source>
        <dbReference type="EMBL" id="NEV70051.1"/>
    </source>
</evidence>
<dbReference type="EMBL" id="JTHE02000003">
    <property type="protein sequence ID" value="NEV70051.1"/>
    <property type="molecule type" value="Genomic_DNA"/>
</dbReference>